<dbReference type="GO" id="GO:0005615">
    <property type="term" value="C:extracellular space"/>
    <property type="evidence" value="ECO:0007669"/>
    <property type="project" value="TreeGrafter"/>
</dbReference>
<dbReference type="SUPFAM" id="SSF57603">
    <property type="entry name" value="FnI-like domain"/>
    <property type="match status" value="1"/>
</dbReference>
<accession>A0A7R8YTS9</accession>
<proteinExistence type="predicted"/>
<organism evidence="3 4">
    <name type="scientific">Hermetia illucens</name>
    <name type="common">Black soldier fly</name>
    <dbReference type="NCBI Taxonomy" id="343691"/>
    <lineage>
        <taxon>Eukaryota</taxon>
        <taxon>Metazoa</taxon>
        <taxon>Ecdysozoa</taxon>
        <taxon>Arthropoda</taxon>
        <taxon>Hexapoda</taxon>
        <taxon>Insecta</taxon>
        <taxon>Pterygota</taxon>
        <taxon>Neoptera</taxon>
        <taxon>Endopterygota</taxon>
        <taxon>Diptera</taxon>
        <taxon>Brachycera</taxon>
        <taxon>Stratiomyomorpha</taxon>
        <taxon>Stratiomyidae</taxon>
        <taxon>Hermetiinae</taxon>
        <taxon>Hermetia</taxon>
    </lineage>
</organism>
<dbReference type="Gene3D" id="2.20.100.10">
    <property type="entry name" value="Thrombospondin type-1 (TSP1) repeat"/>
    <property type="match status" value="1"/>
</dbReference>
<dbReference type="InterPro" id="IPR001007">
    <property type="entry name" value="VWF_dom"/>
</dbReference>
<dbReference type="PANTHER" id="PTHR11348:SF17">
    <property type="entry name" value="CCN"/>
    <property type="match status" value="1"/>
</dbReference>
<dbReference type="InterPro" id="IPR050941">
    <property type="entry name" value="CCN"/>
</dbReference>
<dbReference type="GO" id="GO:0007155">
    <property type="term" value="P:cell adhesion"/>
    <property type="evidence" value="ECO:0007669"/>
    <property type="project" value="TreeGrafter"/>
</dbReference>
<reference evidence="3 4" key="1">
    <citation type="submission" date="2020-11" db="EMBL/GenBank/DDBJ databases">
        <authorList>
            <person name="Wallbank WR R."/>
            <person name="Pardo Diaz C."/>
            <person name="Kozak K."/>
            <person name="Martin S."/>
            <person name="Jiggins C."/>
            <person name="Moest M."/>
            <person name="Warren A I."/>
            <person name="Generalovic N T."/>
            <person name="Byers J.R.P. K."/>
            <person name="Montejo-Kovacevich G."/>
            <person name="Yen C E."/>
        </authorList>
    </citation>
    <scope>NUCLEOTIDE SEQUENCE [LARGE SCALE GENOMIC DNA]</scope>
</reference>
<name>A0A7R8YTS9_HERIL</name>
<dbReference type="PANTHER" id="PTHR11348">
    <property type="entry name" value="CONNECTIVE TISSUE GROWTH FACTOR-RELATED"/>
    <property type="match status" value="1"/>
</dbReference>
<dbReference type="Pfam" id="PF19035">
    <property type="entry name" value="TSP1_CCN"/>
    <property type="match status" value="1"/>
</dbReference>
<dbReference type="SMART" id="SM00214">
    <property type="entry name" value="VWC"/>
    <property type="match status" value="1"/>
</dbReference>
<dbReference type="GO" id="GO:0007165">
    <property type="term" value="P:signal transduction"/>
    <property type="evidence" value="ECO:0007669"/>
    <property type="project" value="InterPro"/>
</dbReference>
<dbReference type="Pfam" id="PF00093">
    <property type="entry name" value="VWC"/>
    <property type="match status" value="1"/>
</dbReference>
<keyword evidence="1" id="KW-0732">Signal</keyword>
<dbReference type="InParanoid" id="A0A7R8YTS9"/>
<dbReference type="OrthoDB" id="365605at2759"/>
<sequence>MQSSKTFRCNSNCTVGNRTYLHGETFKLDCRTQCVCENGRHACSSLCPKEQLPAPENTVSCRSPRLVEVPGHCCKVWLCETPTADVKATCYNTSSSPWTPCSAFCGVGMSTRFTNTTAGCHQLSNMRLCESRRCDDNNFNSNLVNSNFALQEHRIRKGHECRSIQRLGTARIRLGSCVSRKLYRPKVCGRCQNPDKCCVPSVSTTIQVELLCPLNSGDPIKYIEKGADLWNHNSLDPIDQELLQSRQIQIENKFIAVQWILKCECSSKLIHAMKAKPLEPRLMSIQNSLEK</sequence>
<dbReference type="GO" id="GO:0005178">
    <property type="term" value="F:integrin binding"/>
    <property type="evidence" value="ECO:0007669"/>
    <property type="project" value="TreeGrafter"/>
</dbReference>
<dbReference type="InterPro" id="IPR036383">
    <property type="entry name" value="TSP1_rpt_sf"/>
</dbReference>
<dbReference type="PROSITE" id="PS50184">
    <property type="entry name" value="VWFC_2"/>
    <property type="match status" value="1"/>
</dbReference>
<feature type="domain" description="VWFC" evidence="2">
    <location>
        <begin position="11"/>
        <end position="80"/>
    </location>
</feature>
<keyword evidence="4" id="KW-1185">Reference proteome</keyword>
<dbReference type="FunCoup" id="A0A7R8YTS9">
    <property type="interactions" value="12"/>
</dbReference>
<dbReference type="InterPro" id="IPR043973">
    <property type="entry name" value="TSP1_CCN"/>
</dbReference>
<evidence type="ECO:0000259" key="2">
    <source>
        <dbReference type="PROSITE" id="PS50184"/>
    </source>
</evidence>
<dbReference type="GO" id="GO:0031012">
    <property type="term" value="C:extracellular matrix"/>
    <property type="evidence" value="ECO:0007669"/>
    <property type="project" value="TreeGrafter"/>
</dbReference>
<evidence type="ECO:0000313" key="4">
    <source>
        <dbReference type="Proteomes" id="UP000594454"/>
    </source>
</evidence>
<dbReference type="EMBL" id="LR899010">
    <property type="protein sequence ID" value="CAD7082019.1"/>
    <property type="molecule type" value="Genomic_DNA"/>
</dbReference>
<dbReference type="Gene3D" id="2.10.70.10">
    <property type="entry name" value="Complement Module, domain 1"/>
    <property type="match status" value="1"/>
</dbReference>
<protein>
    <recommendedName>
        <fullName evidence="2">VWFC domain-containing protein</fullName>
    </recommendedName>
</protein>
<gene>
    <name evidence="3" type="ORF">HERILL_LOCUS5090</name>
</gene>
<evidence type="ECO:0000313" key="3">
    <source>
        <dbReference type="EMBL" id="CAD7082019.1"/>
    </source>
</evidence>
<dbReference type="Proteomes" id="UP000594454">
    <property type="component" value="Chromosome 2"/>
</dbReference>
<dbReference type="GO" id="GO:0008201">
    <property type="term" value="F:heparin binding"/>
    <property type="evidence" value="ECO:0007669"/>
    <property type="project" value="TreeGrafter"/>
</dbReference>
<dbReference type="GO" id="GO:0045597">
    <property type="term" value="P:positive regulation of cell differentiation"/>
    <property type="evidence" value="ECO:0007669"/>
    <property type="project" value="TreeGrafter"/>
</dbReference>
<dbReference type="AlphaFoldDB" id="A0A7R8YTS9"/>
<evidence type="ECO:0000256" key="1">
    <source>
        <dbReference type="ARBA" id="ARBA00022729"/>
    </source>
</evidence>